<name>A0A2N7C7W1_VIBSP</name>
<reference evidence="3" key="1">
    <citation type="submission" date="2016-07" db="EMBL/GenBank/DDBJ databases">
        <title>Nontailed viruses are major unrecognized killers of bacteria in the ocean.</title>
        <authorList>
            <person name="Kauffman K."/>
            <person name="Hussain F."/>
            <person name="Yang J."/>
            <person name="Arevalo P."/>
            <person name="Brown J."/>
            <person name="Cutler M."/>
            <person name="Kelly L."/>
            <person name="Polz M.F."/>
        </authorList>
    </citation>
    <scope>NUCLEOTIDE SEQUENCE [LARGE SCALE GENOMIC DNA]</scope>
    <source>
        <strain evidence="3">10N.286.54.F3</strain>
    </source>
</reference>
<comment type="caution">
    <text evidence="2">The sequence shown here is derived from an EMBL/GenBank/DDBJ whole genome shotgun (WGS) entry which is preliminary data.</text>
</comment>
<dbReference type="Gene3D" id="3.40.50.150">
    <property type="entry name" value="Vaccinia Virus protein VP39"/>
    <property type="match status" value="1"/>
</dbReference>
<feature type="domain" description="Methyltransferase" evidence="1">
    <location>
        <begin position="113"/>
        <end position="229"/>
    </location>
</feature>
<dbReference type="InterPro" id="IPR029063">
    <property type="entry name" value="SAM-dependent_MTases_sf"/>
</dbReference>
<keyword evidence="2" id="KW-0808">Transferase</keyword>
<dbReference type="Pfam" id="PF13679">
    <property type="entry name" value="Methyltransf_32"/>
    <property type="match status" value="1"/>
</dbReference>
<accession>A0A2N7C7W1</accession>
<dbReference type="RefSeq" id="WP_102483465.1">
    <property type="nucleotide sequence ID" value="NZ_MCSW01000230.1"/>
</dbReference>
<dbReference type="AlphaFoldDB" id="A0A2N7C7W1"/>
<dbReference type="EMBL" id="MCSW01000230">
    <property type="protein sequence ID" value="PMF16948.1"/>
    <property type="molecule type" value="Genomic_DNA"/>
</dbReference>
<dbReference type="InterPro" id="IPR025714">
    <property type="entry name" value="Methyltranfer_dom"/>
</dbReference>
<dbReference type="SUPFAM" id="SSF53335">
    <property type="entry name" value="S-adenosyl-L-methionine-dependent methyltransferases"/>
    <property type="match status" value="1"/>
</dbReference>
<proteinExistence type="predicted"/>
<evidence type="ECO:0000259" key="1">
    <source>
        <dbReference type="Pfam" id="PF13679"/>
    </source>
</evidence>
<sequence length="402" mass="45993">MHSRFTILDSFLLEHQVYWRSEPFHLCQTHHQPWKDVNRPLVDWLEGLSIERIQTLKEQPQLLVEELTRFLPRLDAANQNIQFDNTALVGLDLPRGTADGIPGRKLQQIVAMGEAALEHHHGKEWLEWCSGKGFLGRILSQQSGQKVTSFEWQQLLCESGQKVADDQKLEMHFVQGDAFSEEADGVFNSDQHAVALHACGDLHVELVKKSVSHGLSAVTISPCCYHLIRGDVYQAMSTMAKGSALTLSKSDLRIPLQETVTGGERVKRHRQLEMSYRLGFSKLLKAERHIDEYIPVPSIKKSELSKGFESFCRWASEVKKVSLGSDVDFDFYLAQGETLFWEMEKLSLVQQVFRRPLEIWLALDRAIYLQEQGYEASIEEFCERSITPRNLLIHGVKVECYQ</sequence>
<gene>
    <name evidence="2" type="ORF">BCV19_19885</name>
</gene>
<protein>
    <submittedName>
        <fullName evidence="2">SAM-dependent methyltransferase</fullName>
    </submittedName>
</protein>
<evidence type="ECO:0000313" key="2">
    <source>
        <dbReference type="EMBL" id="PMF16948.1"/>
    </source>
</evidence>
<dbReference type="PANTHER" id="PTHR13369">
    <property type="match status" value="1"/>
</dbReference>
<evidence type="ECO:0000313" key="3">
    <source>
        <dbReference type="Proteomes" id="UP000235405"/>
    </source>
</evidence>
<keyword evidence="2" id="KW-0489">Methyltransferase</keyword>
<dbReference type="Proteomes" id="UP000235405">
    <property type="component" value="Unassembled WGS sequence"/>
</dbReference>
<dbReference type="GO" id="GO:0032259">
    <property type="term" value="P:methylation"/>
    <property type="evidence" value="ECO:0007669"/>
    <property type="project" value="UniProtKB-KW"/>
</dbReference>
<dbReference type="PANTHER" id="PTHR13369:SF0">
    <property type="entry name" value="GLUTATHIONE S-TRANSFERASE C-TERMINAL DOMAIN-CONTAINING PROTEIN"/>
    <property type="match status" value="1"/>
</dbReference>
<organism evidence="2 3">
    <name type="scientific">Vibrio splendidus</name>
    <dbReference type="NCBI Taxonomy" id="29497"/>
    <lineage>
        <taxon>Bacteria</taxon>
        <taxon>Pseudomonadati</taxon>
        <taxon>Pseudomonadota</taxon>
        <taxon>Gammaproteobacteria</taxon>
        <taxon>Vibrionales</taxon>
        <taxon>Vibrionaceae</taxon>
        <taxon>Vibrio</taxon>
    </lineage>
</organism>
<dbReference type="GO" id="GO:0008168">
    <property type="term" value="F:methyltransferase activity"/>
    <property type="evidence" value="ECO:0007669"/>
    <property type="project" value="UniProtKB-KW"/>
</dbReference>